<evidence type="ECO:0000259" key="5">
    <source>
        <dbReference type="Pfam" id="PF24652"/>
    </source>
</evidence>
<dbReference type="Pfam" id="PF15627">
    <property type="entry name" value="CEP76-C2"/>
    <property type="match status" value="1"/>
</dbReference>
<dbReference type="EMBL" id="DAKRPA010000106">
    <property type="protein sequence ID" value="DAZ98439.1"/>
    <property type="molecule type" value="Genomic_DNA"/>
</dbReference>
<proteinExistence type="predicted"/>
<dbReference type="InterPro" id="IPR056290">
    <property type="entry name" value="CEPT76/DRC7_peptidase-like_dom"/>
</dbReference>
<feature type="domain" description="CEP76/DRC7 peptidase-like" evidence="6">
    <location>
        <begin position="443"/>
        <end position="572"/>
    </location>
</feature>
<feature type="region of interest" description="Disordered" evidence="3">
    <location>
        <begin position="39"/>
        <end position="79"/>
    </location>
</feature>
<dbReference type="PANTHER" id="PTHR46436">
    <property type="entry name" value="CENTROSOMAL PROTEIN OF 76 KDA"/>
    <property type="match status" value="1"/>
</dbReference>
<evidence type="ECO:0000259" key="6">
    <source>
        <dbReference type="Pfam" id="PF24656"/>
    </source>
</evidence>
<dbReference type="InterPro" id="IPR028926">
    <property type="entry name" value="CEP76-C2"/>
</dbReference>
<gene>
    <name evidence="7" type="ORF">N0F65_001140</name>
</gene>
<feature type="domain" description="Centrosomal protein of 76 kDa C-terminal" evidence="5">
    <location>
        <begin position="598"/>
        <end position="733"/>
    </location>
</feature>
<evidence type="ECO:0000256" key="2">
    <source>
        <dbReference type="ARBA" id="ARBA00022490"/>
    </source>
</evidence>
<evidence type="ECO:0000259" key="4">
    <source>
        <dbReference type="Pfam" id="PF15627"/>
    </source>
</evidence>
<reference evidence="7" key="2">
    <citation type="journal article" date="2023" name="Microbiol Resour">
        <title>Decontamination and Annotation of the Draft Genome Sequence of the Oomycete Lagenidium giganteum ARSEF 373.</title>
        <authorList>
            <person name="Morgan W.R."/>
            <person name="Tartar A."/>
        </authorList>
    </citation>
    <scope>NUCLEOTIDE SEQUENCE</scope>
    <source>
        <strain evidence="7">ARSEF 373</strain>
    </source>
</reference>
<feature type="compositionally biased region" description="Basic and acidic residues" evidence="3">
    <location>
        <begin position="115"/>
        <end position="130"/>
    </location>
</feature>
<evidence type="ECO:0000256" key="1">
    <source>
        <dbReference type="ARBA" id="ARBA00004300"/>
    </source>
</evidence>
<dbReference type="GO" id="GO:0005813">
    <property type="term" value="C:centrosome"/>
    <property type="evidence" value="ECO:0007669"/>
    <property type="project" value="UniProtKB-SubCell"/>
</dbReference>
<feature type="region of interest" description="Disordered" evidence="3">
    <location>
        <begin position="99"/>
        <end position="130"/>
    </location>
</feature>
<protein>
    <recommendedName>
        <fullName evidence="9">CEP76 C2 domain-containing protein</fullName>
    </recommendedName>
</protein>
<dbReference type="AlphaFoldDB" id="A0AAV2YYC3"/>
<dbReference type="Pfam" id="PF24656">
    <property type="entry name" value="CEPT76_peptidase"/>
    <property type="match status" value="1"/>
</dbReference>
<evidence type="ECO:0008006" key="9">
    <source>
        <dbReference type="Google" id="ProtNLM"/>
    </source>
</evidence>
<comment type="caution">
    <text evidence="7">The sequence shown here is derived from an EMBL/GenBank/DDBJ whole genome shotgun (WGS) entry which is preliminary data.</text>
</comment>
<feature type="domain" description="CEP76 C2" evidence="4">
    <location>
        <begin position="132"/>
        <end position="319"/>
    </location>
</feature>
<evidence type="ECO:0000313" key="8">
    <source>
        <dbReference type="Proteomes" id="UP001146120"/>
    </source>
</evidence>
<reference evidence="7" key="1">
    <citation type="submission" date="2022-11" db="EMBL/GenBank/DDBJ databases">
        <authorList>
            <person name="Morgan W.R."/>
            <person name="Tartar A."/>
        </authorList>
    </citation>
    <scope>NUCLEOTIDE SEQUENCE</scope>
    <source>
        <strain evidence="7">ARSEF 373</strain>
    </source>
</reference>
<dbReference type="InterPro" id="IPR056288">
    <property type="entry name" value="CEP76_C"/>
</dbReference>
<sequence length="737" mass="83731">MPGTKKPLAHEKISVLRSVIDAKLHEDGIYEQIRALVTEKAAANRRVKNDVDGDSHEANGESRPQEPRDDDDDDNDDDAPLIQAVLDSDVVQQLLATVKRADRDAAQPTATTTSAEHDQQREQDQDEKDPGVHLYLRLAGGRAFVDQLLHDDDNDIEEQDDPELVGNAQIGQTRMFLRLVVSFQRQRLVSKDVRCVVDPPFDEHFRLKVTPQQQRTNRTRAGTPYDVDVVSPWEALCLIDEPVHLTLLQVTKRVVGHDRVTMAPKWEDTSKELLATHRLDWRRVLCSTLQLVHLPVQLQSSLKVPIGTLDFRADLLQFKRTASVARDATAWLHKDTLRTNTRHHAFYKYAKQWWEEYQAESSAYEQTQRRDNGDGNNGDVGRLQRRQRLVKLFAEDEEGRFRMVSKFLTGLRVPAALHSPSEAARFVSLLPFKRSVCIVDANDAWRSISTFLALGQGEARDHAPHFCSAVALTPLCASAPLRPAVTNDHEFSDVPTPLTVLLATSGEMLFWEPLTGERTRVREPKGARPRYAYSTIDCIFNANQLYANLQPREWQIADCSLMLDDSSAWKCMDQRVIEDLPVAQPPVTLLPPDIACTREKEQQWTKFLKQSVTAYRRVQGLHTRWSDELSFYLLPALQAYELERLYAIAQVENEFFQQSIKRFVPDGHTFRGYPTVFVHETLPEALEKLEEDATAQDILDAHGRSAHFALATRCFAYPEGLVVTWVLLAVSYQALPG</sequence>
<dbReference type="PANTHER" id="PTHR46436:SF1">
    <property type="entry name" value="CENTROSOMAL PROTEIN OF 76 KDA"/>
    <property type="match status" value="1"/>
</dbReference>
<dbReference type="Proteomes" id="UP001146120">
    <property type="component" value="Unassembled WGS sequence"/>
</dbReference>
<dbReference type="InterPro" id="IPR052299">
    <property type="entry name" value="CEP76"/>
</dbReference>
<organism evidence="7 8">
    <name type="scientific">Lagenidium giganteum</name>
    <dbReference type="NCBI Taxonomy" id="4803"/>
    <lineage>
        <taxon>Eukaryota</taxon>
        <taxon>Sar</taxon>
        <taxon>Stramenopiles</taxon>
        <taxon>Oomycota</taxon>
        <taxon>Peronosporomycetes</taxon>
        <taxon>Pythiales</taxon>
        <taxon>Pythiaceae</taxon>
    </lineage>
</organism>
<dbReference type="Pfam" id="PF24652">
    <property type="entry name" value="CEP76_C"/>
    <property type="match status" value="1"/>
</dbReference>
<evidence type="ECO:0000313" key="7">
    <source>
        <dbReference type="EMBL" id="DAZ98439.1"/>
    </source>
</evidence>
<evidence type="ECO:0000256" key="3">
    <source>
        <dbReference type="SAM" id="MobiDB-lite"/>
    </source>
</evidence>
<feature type="compositionally biased region" description="Basic and acidic residues" evidence="3">
    <location>
        <begin position="47"/>
        <end position="67"/>
    </location>
</feature>
<accession>A0AAV2YYC3</accession>
<name>A0AAV2YYC3_9STRA</name>
<keyword evidence="8" id="KW-1185">Reference proteome</keyword>
<comment type="subcellular location">
    <subcellularLocation>
        <location evidence="1">Cytoplasm</location>
        <location evidence="1">Cytoskeleton</location>
        <location evidence="1">Microtubule organizing center</location>
        <location evidence="1">Centrosome</location>
    </subcellularLocation>
</comment>
<keyword evidence="2" id="KW-0963">Cytoplasm</keyword>
<feature type="compositionally biased region" description="Acidic residues" evidence="3">
    <location>
        <begin position="68"/>
        <end position="79"/>
    </location>
</feature>